<feature type="domain" description="F-box" evidence="1">
    <location>
        <begin position="78"/>
        <end position="131"/>
    </location>
</feature>
<dbReference type="Gene3D" id="1.20.1280.50">
    <property type="match status" value="1"/>
</dbReference>
<dbReference type="Pfam" id="PF12937">
    <property type="entry name" value="F-box-like"/>
    <property type="match status" value="1"/>
</dbReference>
<evidence type="ECO:0000313" key="3">
    <source>
        <dbReference type="Proteomes" id="UP000007431"/>
    </source>
</evidence>
<dbReference type="Gene3D" id="3.80.10.10">
    <property type="entry name" value="Ribonuclease Inhibitor"/>
    <property type="match status" value="1"/>
</dbReference>
<protein>
    <recommendedName>
        <fullName evidence="1">F-box domain-containing protein</fullName>
    </recommendedName>
</protein>
<dbReference type="AlphaFoldDB" id="D8Q0E4"/>
<accession>D8Q0E4</accession>
<gene>
    <name evidence="2" type="ORF">SCHCODRAFT_107050</name>
</gene>
<dbReference type="OrthoDB" id="3365698at2759"/>
<dbReference type="KEGG" id="scm:SCHCO_02569757"/>
<dbReference type="OMA" id="WIDICPA"/>
<feature type="non-terminal residue" evidence="2">
    <location>
        <position position="518"/>
    </location>
</feature>
<dbReference type="PANTHER" id="PTHR38926:SF72">
    <property type="entry name" value="IM:7136021-RELATED"/>
    <property type="match status" value="1"/>
</dbReference>
<dbReference type="VEuPathDB" id="FungiDB:SCHCODRAFT_02569757"/>
<dbReference type="InterPro" id="IPR001810">
    <property type="entry name" value="F-box_dom"/>
</dbReference>
<sequence length="518" mass="58419">MNILYDPIEEASSVASIALHRTPYAPDGQNASIIRQKAHELRWLAHEAELEILAIQERVNALRKQIAIHDALVHPCRRLPTEILSEVFLLAVPENWHEKLVGRRTLNFAQVCHLWRNVALTTPRLWTTLRFTDHINPPAKYVTALKDDMAKTAQAPLELNLDVNWYSESASALFSSASTAKTRCDEFWALLWGQSHRWQRVTLDGLPTSAYERLVNHAFPALTSLSITMYGESDSTIRLPIHIFGNAPKVHSLHITCDSPFHPFTFPPSWSLTELRMYCSEAGTLASAIEAIRSCGESLRVCHLLSDESCANVQRPTNFPRLKELDLFGNATALCYFFTAPNLQTLAMDTYYNLDDDLNAFVALQSMLARSRDCPSLRKLSLESLDPGPQGRDLIACLRRLQSLEELSLHNRDMTDDLEPSLITLDLLRAMVRHTGVPSSLTFLPNLARLSINFDSSYNNDADPKDPEVRSALFAIRRSRRRVISVDGKRLPLLQHFDNNGGDDLKGCCWPPRDDDSA</sequence>
<dbReference type="PANTHER" id="PTHR38926">
    <property type="entry name" value="F-BOX DOMAIN CONTAINING PROTEIN, EXPRESSED"/>
    <property type="match status" value="1"/>
</dbReference>
<dbReference type="InterPro" id="IPR032675">
    <property type="entry name" value="LRR_dom_sf"/>
</dbReference>
<dbReference type="EMBL" id="GL377304">
    <property type="protein sequence ID" value="EFI99021.1"/>
    <property type="molecule type" value="Genomic_DNA"/>
</dbReference>
<dbReference type="SUPFAM" id="SSF52047">
    <property type="entry name" value="RNI-like"/>
    <property type="match status" value="1"/>
</dbReference>
<dbReference type="GeneID" id="9586486"/>
<name>D8Q0E4_SCHCM</name>
<keyword evidence="3" id="KW-1185">Reference proteome</keyword>
<evidence type="ECO:0000259" key="1">
    <source>
        <dbReference type="Pfam" id="PF12937"/>
    </source>
</evidence>
<dbReference type="Proteomes" id="UP000007431">
    <property type="component" value="Unassembled WGS sequence"/>
</dbReference>
<organism evidence="3">
    <name type="scientific">Schizophyllum commune (strain H4-8 / FGSC 9210)</name>
    <name type="common">Split gill fungus</name>
    <dbReference type="NCBI Taxonomy" id="578458"/>
    <lineage>
        <taxon>Eukaryota</taxon>
        <taxon>Fungi</taxon>
        <taxon>Dikarya</taxon>
        <taxon>Basidiomycota</taxon>
        <taxon>Agaricomycotina</taxon>
        <taxon>Agaricomycetes</taxon>
        <taxon>Agaricomycetidae</taxon>
        <taxon>Agaricales</taxon>
        <taxon>Schizophyllaceae</taxon>
        <taxon>Schizophyllum</taxon>
    </lineage>
</organism>
<proteinExistence type="predicted"/>
<dbReference type="HOGENOM" id="CLU_018544_13_0_1"/>
<dbReference type="InParanoid" id="D8Q0E4"/>
<dbReference type="RefSeq" id="XP_003033924.1">
    <property type="nucleotide sequence ID" value="XM_003033878.1"/>
</dbReference>
<reference evidence="2 3" key="1">
    <citation type="journal article" date="2010" name="Nat. Biotechnol.">
        <title>Genome sequence of the model mushroom Schizophyllum commune.</title>
        <authorList>
            <person name="Ohm R.A."/>
            <person name="de Jong J.F."/>
            <person name="Lugones L.G."/>
            <person name="Aerts A."/>
            <person name="Kothe E."/>
            <person name="Stajich J.E."/>
            <person name="de Vries R.P."/>
            <person name="Record E."/>
            <person name="Levasseur A."/>
            <person name="Baker S.E."/>
            <person name="Bartholomew K.A."/>
            <person name="Coutinho P.M."/>
            <person name="Erdmann S."/>
            <person name="Fowler T.J."/>
            <person name="Gathman A.C."/>
            <person name="Lombard V."/>
            <person name="Henrissat B."/>
            <person name="Knabe N."/>
            <person name="Kuees U."/>
            <person name="Lilly W.W."/>
            <person name="Lindquist E."/>
            <person name="Lucas S."/>
            <person name="Magnuson J.K."/>
            <person name="Piumi F."/>
            <person name="Raudaskoski M."/>
            <person name="Salamov A."/>
            <person name="Schmutz J."/>
            <person name="Schwarze F.W.M.R."/>
            <person name="vanKuyk P.A."/>
            <person name="Horton J.S."/>
            <person name="Grigoriev I.V."/>
            <person name="Woesten H.A.B."/>
        </authorList>
    </citation>
    <scope>NUCLEOTIDE SEQUENCE [LARGE SCALE GENOMIC DNA]</scope>
    <source>
        <strain evidence="3">H4-8 / FGSC 9210</strain>
    </source>
</reference>
<evidence type="ECO:0000313" key="2">
    <source>
        <dbReference type="EMBL" id="EFI99021.1"/>
    </source>
</evidence>